<protein>
    <submittedName>
        <fullName evidence="1">Uncharacterized protein</fullName>
    </submittedName>
</protein>
<dbReference type="VEuPathDB" id="VectorBase:GPPI030298"/>
<keyword evidence="2" id="KW-1185">Reference proteome</keyword>
<evidence type="ECO:0000313" key="1">
    <source>
        <dbReference type="EnsemblMetazoa" id="GPPI030298-PA"/>
    </source>
</evidence>
<proteinExistence type="predicted"/>
<sequence>MSNVGSVKPLSTYEQYNKLNRKSSPSVGSDVPYVTSDLITSNNSSNNANESANRLYPSLGSLNKSTAATTAAIAYATQTHAADATTLANSTKYNLRKQRQRQSTLASSIHESIFNNDIVVTKSRIRESIYRMLFAALATSKRHDSVLKFKI</sequence>
<evidence type="ECO:0000313" key="2">
    <source>
        <dbReference type="Proteomes" id="UP000092460"/>
    </source>
</evidence>
<dbReference type="EMBL" id="JXJN01014385">
    <property type="status" value="NOT_ANNOTATED_CDS"/>
    <property type="molecule type" value="Genomic_DNA"/>
</dbReference>
<name>A0A1B0BHJ0_9MUSC</name>
<reference evidence="1" key="2">
    <citation type="submission" date="2020-05" db="UniProtKB">
        <authorList>
            <consortium name="EnsemblMetazoa"/>
        </authorList>
    </citation>
    <scope>IDENTIFICATION</scope>
    <source>
        <strain evidence="1">IAEA</strain>
    </source>
</reference>
<dbReference type="Proteomes" id="UP000092460">
    <property type="component" value="Unassembled WGS sequence"/>
</dbReference>
<dbReference type="EnsemblMetazoa" id="GPPI030298-RA">
    <property type="protein sequence ID" value="GPPI030298-PA"/>
    <property type="gene ID" value="GPPI030298"/>
</dbReference>
<dbReference type="AlphaFoldDB" id="A0A1B0BHJ0"/>
<reference evidence="2" key="1">
    <citation type="submission" date="2015-01" db="EMBL/GenBank/DDBJ databases">
        <authorList>
            <person name="Aksoy S."/>
            <person name="Warren W."/>
            <person name="Wilson R.K."/>
        </authorList>
    </citation>
    <scope>NUCLEOTIDE SEQUENCE [LARGE SCALE GENOMIC DNA]</scope>
    <source>
        <strain evidence="2">IAEA</strain>
    </source>
</reference>
<organism evidence="1 2">
    <name type="scientific">Glossina palpalis gambiensis</name>
    <dbReference type="NCBI Taxonomy" id="67801"/>
    <lineage>
        <taxon>Eukaryota</taxon>
        <taxon>Metazoa</taxon>
        <taxon>Ecdysozoa</taxon>
        <taxon>Arthropoda</taxon>
        <taxon>Hexapoda</taxon>
        <taxon>Insecta</taxon>
        <taxon>Pterygota</taxon>
        <taxon>Neoptera</taxon>
        <taxon>Endopterygota</taxon>
        <taxon>Diptera</taxon>
        <taxon>Brachycera</taxon>
        <taxon>Muscomorpha</taxon>
        <taxon>Hippoboscoidea</taxon>
        <taxon>Glossinidae</taxon>
        <taxon>Glossina</taxon>
    </lineage>
</organism>
<accession>A0A1B0BHJ0</accession>